<dbReference type="HAMAP" id="MF_01310">
    <property type="entry name" value="Ribosomal_uS11"/>
    <property type="match status" value="1"/>
</dbReference>
<evidence type="ECO:0000256" key="2">
    <source>
        <dbReference type="ARBA" id="ARBA00022980"/>
    </source>
</evidence>
<sequence length="182" mass="19382">STVFTHNGSGTGQIGGSCHRSRSRWQTAVFCCLKTKKIRIHLKCFFNCSIYPPVPGQESPLRWAGKKFEEIPIAHIKASYNNTQIQVVSATHQPLARASCGTEGFRNAKKGTGIAAQTAGIAAAAKAAGKGVTHIRVVVKGLGPGRLSAIKGLTMGGLEVISITDNTPIPHNGCRPRKARRL</sequence>
<dbReference type="NCBIfam" id="NF003698">
    <property type="entry name" value="PRK05309.1"/>
    <property type="match status" value="1"/>
</dbReference>
<dbReference type="InterPro" id="IPR036967">
    <property type="entry name" value="Ribosomal_uS11_sf"/>
</dbReference>
<evidence type="ECO:0000256" key="1">
    <source>
        <dbReference type="ARBA" id="ARBA00006194"/>
    </source>
</evidence>
<reference evidence="5" key="3">
    <citation type="submission" date="2025-09" db="UniProtKB">
        <authorList>
            <consortium name="Ensembl"/>
        </authorList>
    </citation>
    <scope>IDENTIFICATION</scope>
    <source>
        <strain evidence="5">breed Abyssinian</strain>
    </source>
</reference>
<keyword evidence="3 4" id="KW-0687">Ribonucleoprotein</keyword>
<gene>
    <name evidence="5" type="primary">MRPS11</name>
</gene>
<dbReference type="InterPro" id="IPR018102">
    <property type="entry name" value="Ribosomal_uS11_CS"/>
</dbReference>
<reference evidence="5" key="2">
    <citation type="submission" date="2025-08" db="UniProtKB">
        <authorList>
            <consortium name="Ensembl"/>
        </authorList>
    </citation>
    <scope>IDENTIFICATION</scope>
    <source>
        <strain evidence="5">breed Abyssinian</strain>
    </source>
</reference>
<keyword evidence="2 4" id="KW-0689">Ribosomal protein</keyword>
<evidence type="ECO:0000313" key="5">
    <source>
        <dbReference type="Ensembl" id="ENSFCTP00005023286.1"/>
    </source>
</evidence>
<reference evidence="5 6" key="1">
    <citation type="submission" date="2021-02" db="EMBL/GenBank/DDBJ databases">
        <title>Safari Cat Assemblies.</title>
        <authorList>
            <person name="Bredemeyer K.R."/>
            <person name="Murphy W.J."/>
        </authorList>
    </citation>
    <scope>NUCLEOTIDE SEQUENCE [LARGE SCALE GENOMIC DNA]</scope>
</reference>
<dbReference type="Pfam" id="PF00411">
    <property type="entry name" value="Ribosomal_S11"/>
    <property type="match status" value="1"/>
</dbReference>
<dbReference type="SUPFAM" id="SSF53137">
    <property type="entry name" value="Translational machinery components"/>
    <property type="match status" value="1"/>
</dbReference>
<dbReference type="Gene3D" id="3.30.420.80">
    <property type="entry name" value="Ribosomal protein S11"/>
    <property type="match status" value="1"/>
</dbReference>
<dbReference type="GeneTree" id="ENSGT00390000016068"/>
<dbReference type="PROSITE" id="PS00054">
    <property type="entry name" value="RIBOSOMAL_S11"/>
    <property type="match status" value="1"/>
</dbReference>
<protein>
    <submittedName>
        <fullName evidence="5">Mitochondrial ribosomal protein S11</fullName>
    </submittedName>
</protein>
<proteinExistence type="inferred from homology"/>
<organism evidence="5 6">
    <name type="scientific">Felis catus</name>
    <name type="common">Cat</name>
    <name type="synonym">Felis silvestris catus</name>
    <dbReference type="NCBI Taxonomy" id="9685"/>
    <lineage>
        <taxon>Eukaryota</taxon>
        <taxon>Metazoa</taxon>
        <taxon>Chordata</taxon>
        <taxon>Craniata</taxon>
        <taxon>Vertebrata</taxon>
        <taxon>Euteleostomi</taxon>
        <taxon>Mammalia</taxon>
        <taxon>Eutheria</taxon>
        <taxon>Laurasiatheria</taxon>
        <taxon>Carnivora</taxon>
        <taxon>Feliformia</taxon>
        <taxon>Felidae</taxon>
        <taxon>Felinae</taxon>
        <taxon>Felis</taxon>
    </lineage>
</organism>
<evidence type="ECO:0000256" key="4">
    <source>
        <dbReference type="RuleBase" id="RU003629"/>
    </source>
</evidence>
<dbReference type="PANTHER" id="PTHR11759">
    <property type="entry name" value="40S RIBOSOMAL PROTEIN S14/30S RIBOSOMAL PROTEIN S11"/>
    <property type="match status" value="1"/>
</dbReference>
<dbReference type="Ensembl" id="ENSFCTT00005034237.1">
    <property type="protein sequence ID" value="ENSFCTP00005023286.1"/>
    <property type="gene ID" value="ENSFCTG00005012102.1"/>
</dbReference>
<evidence type="ECO:0000256" key="3">
    <source>
        <dbReference type="ARBA" id="ARBA00023274"/>
    </source>
</evidence>
<comment type="similarity">
    <text evidence="1 4">Belongs to the universal ribosomal protein uS11 family.</text>
</comment>
<dbReference type="InterPro" id="IPR001971">
    <property type="entry name" value="Ribosomal_uS11"/>
</dbReference>
<name>A0ABI7XL49_FELCA</name>
<dbReference type="Proteomes" id="UP000823872">
    <property type="component" value="Chromosome B3"/>
</dbReference>
<keyword evidence="6" id="KW-1185">Reference proteome</keyword>
<accession>A0ABI7XL49</accession>
<evidence type="ECO:0000313" key="6">
    <source>
        <dbReference type="Proteomes" id="UP000823872"/>
    </source>
</evidence>